<dbReference type="SUPFAM" id="SSF55729">
    <property type="entry name" value="Acyl-CoA N-acyltransferases (Nat)"/>
    <property type="match status" value="1"/>
</dbReference>
<dbReference type="KEGG" id="mrtj:KHC33_03915"/>
<name>A0A8E7B0F6_9EURY</name>
<dbReference type="GO" id="GO:0005840">
    <property type="term" value="C:ribosome"/>
    <property type="evidence" value="ECO:0007669"/>
    <property type="project" value="UniProtKB-KW"/>
</dbReference>
<dbReference type="PANTHER" id="PTHR23091">
    <property type="entry name" value="N-TERMINAL ACETYLTRANSFERASE"/>
    <property type="match status" value="1"/>
</dbReference>
<dbReference type="InterPro" id="IPR006464">
    <property type="entry name" value="AcTrfase_RimI/Ard1"/>
</dbReference>
<feature type="domain" description="N-acetyltransferase" evidence="3">
    <location>
        <begin position="6"/>
        <end position="153"/>
    </location>
</feature>
<dbReference type="GO" id="GO:0031415">
    <property type="term" value="C:NatA complex"/>
    <property type="evidence" value="ECO:0007669"/>
    <property type="project" value="InterPro"/>
</dbReference>
<keyword evidence="4" id="KW-0689">Ribosomal protein</keyword>
<dbReference type="InterPro" id="IPR016181">
    <property type="entry name" value="Acyl_CoA_acyltransferase"/>
</dbReference>
<dbReference type="Pfam" id="PF00583">
    <property type="entry name" value="Acetyltransf_1"/>
    <property type="match status" value="1"/>
</dbReference>
<dbReference type="InterPro" id="IPR045047">
    <property type="entry name" value="Ard1-like"/>
</dbReference>
<dbReference type="GeneID" id="65566368"/>
<reference evidence="4 5" key="1">
    <citation type="submission" date="2021-05" db="EMBL/GenBank/DDBJ databases">
        <title>A novel Methanospirillum isolate from a pyrite-forming mixed culture.</title>
        <authorList>
            <person name="Bunk B."/>
            <person name="Sproer C."/>
            <person name="Spring S."/>
            <person name="Pester M."/>
        </authorList>
    </citation>
    <scope>NUCLEOTIDE SEQUENCE [LARGE SCALE GENOMIC DNA]</scope>
    <source>
        <strain evidence="4 5">J.3.6.1-F.2.7.3</strain>
    </source>
</reference>
<organism evidence="4 5">
    <name type="scientific">Methanospirillum purgamenti</name>
    <dbReference type="NCBI Taxonomy" id="2834276"/>
    <lineage>
        <taxon>Archaea</taxon>
        <taxon>Methanobacteriati</taxon>
        <taxon>Methanobacteriota</taxon>
        <taxon>Stenosarchaea group</taxon>
        <taxon>Methanomicrobia</taxon>
        <taxon>Methanomicrobiales</taxon>
        <taxon>Methanospirillaceae</taxon>
        <taxon>Methanospirillum</taxon>
    </lineage>
</organism>
<sequence>MQEGSLRIRKMTPVDIMGVQWIERSSFPDPWARETLEEAIATFADTVFIAESLGTIKGYIICGVENTGEERYGHICSLAVAPDKRNSGIGTALVKRAEQAVMVQKATAMQLEVRVSNTGAIQFYTKLGYEPVFQICGYYADTEDAIVMMRWFRF</sequence>
<dbReference type="RefSeq" id="WP_214420464.1">
    <property type="nucleotide sequence ID" value="NZ_CP075546.1"/>
</dbReference>
<keyword evidence="5" id="KW-1185">Reference proteome</keyword>
<dbReference type="PROSITE" id="PS51186">
    <property type="entry name" value="GNAT"/>
    <property type="match status" value="1"/>
</dbReference>
<evidence type="ECO:0000313" key="5">
    <source>
        <dbReference type="Proteomes" id="UP000680656"/>
    </source>
</evidence>
<proteinExistence type="predicted"/>
<dbReference type="NCBIfam" id="TIGR01575">
    <property type="entry name" value="rimI"/>
    <property type="match status" value="1"/>
</dbReference>
<dbReference type="Proteomes" id="UP000680656">
    <property type="component" value="Chromosome"/>
</dbReference>
<dbReference type="InterPro" id="IPR000182">
    <property type="entry name" value="GNAT_dom"/>
</dbReference>
<evidence type="ECO:0000256" key="1">
    <source>
        <dbReference type="ARBA" id="ARBA00022679"/>
    </source>
</evidence>
<protein>
    <submittedName>
        <fullName evidence="4">Ribosomal protein S18-alanine N-acetyltransferase</fullName>
    </submittedName>
</protein>
<keyword evidence="2" id="KW-0012">Acyltransferase</keyword>
<keyword evidence="4" id="KW-0687">Ribonucleoprotein</keyword>
<dbReference type="PANTHER" id="PTHR23091:SF4">
    <property type="entry name" value="N-TERMINAL AMINO-ACID N(ALPHA)-ACETYLTRANSFERASE NATA"/>
    <property type="match status" value="1"/>
</dbReference>
<evidence type="ECO:0000313" key="4">
    <source>
        <dbReference type="EMBL" id="QVV89674.1"/>
    </source>
</evidence>
<keyword evidence="1 4" id="KW-0808">Transferase</keyword>
<dbReference type="CDD" id="cd04301">
    <property type="entry name" value="NAT_SF"/>
    <property type="match status" value="1"/>
</dbReference>
<gene>
    <name evidence="4" type="primary">rimI</name>
    <name evidence="4" type="ORF">KHC33_03915</name>
</gene>
<accession>A0A8E7B0F6</accession>
<evidence type="ECO:0000259" key="3">
    <source>
        <dbReference type="PROSITE" id="PS51186"/>
    </source>
</evidence>
<dbReference type="EMBL" id="CP075546">
    <property type="protein sequence ID" value="QVV89674.1"/>
    <property type="molecule type" value="Genomic_DNA"/>
</dbReference>
<dbReference type="Gene3D" id="3.40.630.30">
    <property type="match status" value="1"/>
</dbReference>
<dbReference type="AlphaFoldDB" id="A0A8E7B0F6"/>
<dbReference type="GO" id="GO:0004596">
    <property type="term" value="F:protein-N-terminal amino-acid acetyltransferase activity"/>
    <property type="evidence" value="ECO:0007669"/>
    <property type="project" value="InterPro"/>
</dbReference>
<evidence type="ECO:0000256" key="2">
    <source>
        <dbReference type="ARBA" id="ARBA00023315"/>
    </source>
</evidence>